<reference evidence="2" key="1">
    <citation type="submission" date="2025-08" db="UniProtKB">
        <authorList>
            <consortium name="RefSeq"/>
        </authorList>
    </citation>
    <scope>IDENTIFICATION</scope>
</reference>
<name>A0A1S4ERN5_DIACI</name>
<sequence>MGRGFRELLSATLPNIEVTANIYPNGKFNQCLENAEQICSGLTKQDFVYIMCGTNNTCTLSPNSCPRFNLTPIRNIQKKTNVIVSSILYRHDSLSFQNTNICFTNEYLGHMCQGIRVNFLQCNAFVKRRHFTRH</sequence>
<dbReference type="SUPFAM" id="SSF52266">
    <property type="entry name" value="SGNH hydrolase"/>
    <property type="match status" value="1"/>
</dbReference>
<organism evidence="1 2">
    <name type="scientific">Diaphorina citri</name>
    <name type="common">Asian citrus psyllid</name>
    <dbReference type="NCBI Taxonomy" id="121845"/>
    <lineage>
        <taxon>Eukaryota</taxon>
        <taxon>Metazoa</taxon>
        <taxon>Ecdysozoa</taxon>
        <taxon>Arthropoda</taxon>
        <taxon>Hexapoda</taxon>
        <taxon>Insecta</taxon>
        <taxon>Pterygota</taxon>
        <taxon>Neoptera</taxon>
        <taxon>Paraneoptera</taxon>
        <taxon>Hemiptera</taxon>
        <taxon>Sternorrhyncha</taxon>
        <taxon>Psylloidea</taxon>
        <taxon>Psyllidae</taxon>
        <taxon>Diaphorininae</taxon>
        <taxon>Diaphorina</taxon>
    </lineage>
</organism>
<protein>
    <submittedName>
        <fullName evidence="2">Uncharacterized protein LOC108254367</fullName>
    </submittedName>
</protein>
<gene>
    <name evidence="2" type="primary">LOC108254367</name>
</gene>
<proteinExistence type="predicted"/>
<dbReference type="AlphaFoldDB" id="A0A1S4ERN5"/>
<dbReference type="RefSeq" id="XP_017304859.1">
    <property type="nucleotide sequence ID" value="XM_017449370.2"/>
</dbReference>
<dbReference type="GeneID" id="108254367"/>
<dbReference type="PaxDb" id="121845-A0A1S4ERN5"/>
<accession>A0A1S4ERN5</accession>
<dbReference type="Proteomes" id="UP000079169">
    <property type="component" value="Unplaced"/>
</dbReference>
<feature type="non-terminal residue" evidence="2">
    <location>
        <position position="134"/>
    </location>
</feature>
<evidence type="ECO:0000313" key="1">
    <source>
        <dbReference type="Proteomes" id="UP000079169"/>
    </source>
</evidence>
<evidence type="ECO:0000313" key="2">
    <source>
        <dbReference type="RefSeq" id="XP_017304859.1"/>
    </source>
</evidence>
<keyword evidence="1" id="KW-1185">Reference proteome</keyword>
<dbReference type="KEGG" id="dci:108254367"/>